<proteinExistence type="predicted"/>
<dbReference type="Proteomes" id="UP000053555">
    <property type="component" value="Unassembled WGS sequence"/>
</dbReference>
<feature type="compositionally biased region" description="Low complexity" evidence="1">
    <location>
        <begin position="1"/>
        <end position="14"/>
    </location>
</feature>
<gene>
    <name evidence="2" type="ORF">glysoja_039440</name>
</gene>
<reference evidence="2" key="1">
    <citation type="submission" date="2014-07" db="EMBL/GenBank/DDBJ databases">
        <title>Identification of a novel salt tolerance gene in wild soybean by whole-genome sequencing.</title>
        <authorList>
            <person name="Lam H.-M."/>
            <person name="Qi X."/>
            <person name="Li M.-W."/>
            <person name="Liu X."/>
            <person name="Xie M."/>
            <person name="Ni M."/>
            <person name="Xu X."/>
        </authorList>
    </citation>
    <scope>NUCLEOTIDE SEQUENCE [LARGE SCALE GENOMIC DNA]</scope>
    <source>
        <tissue evidence="2">Root</tissue>
    </source>
</reference>
<dbReference type="EMBL" id="KN653715">
    <property type="protein sequence ID" value="KHN26904.1"/>
    <property type="molecule type" value="Genomic_DNA"/>
</dbReference>
<feature type="region of interest" description="Disordered" evidence="1">
    <location>
        <begin position="74"/>
        <end position="110"/>
    </location>
</feature>
<feature type="region of interest" description="Disordered" evidence="1">
    <location>
        <begin position="1"/>
        <end position="43"/>
    </location>
</feature>
<protein>
    <submittedName>
        <fullName evidence="2">Uncharacterized protein</fullName>
    </submittedName>
</protein>
<feature type="compositionally biased region" description="Basic residues" evidence="1">
    <location>
        <begin position="32"/>
        <end position="43"/>
    </location>
</feature>
<sequence length="222" mass="23763">MVKTRGLGHALGRVVGRGLGRGDGDDSDGAPQHRRPTASAHRRRVTVIVDDVVPAVPADSSAVPETEAVVARDEPMVDADAQDTGPDTDAQDIGTQDAADEPEGFLGGPKDPSVLTEYADHVAANVWSGQTDPPRDAYAMQPNHIPHEAALASTQADLDADEPRHAVEACHAITEALEQHLNAPGTSTHEEVIQKCLSIVRGVTEDRNVYVRSRRRCHTDQQ</sequence>
<evidence type="ECO:0000313" key="2">
    <source>
        <dbReference type="EMBL" id="KHN26904.1"/>
    </source>
</evidence>
<accession>A0A0B2R3W2</accession>
<organism evidence="2">
    <name type="scientific">Glycine soja</name>
    <name type="common">Wild soybean</name>
    <dbReference type="NCBI Taxonomy" id="3848"/>
    <lineage>
        <taxon>Eukaryota</taxon>
        <taxon>Viridiplantae</taxon>
        <taxon>Streptophyta</taxon>
        <taxon>Embryophyta</taxon>
        <taxon>Tracheophyta</taxon>
        <taxon>Spermatophyta</taxon>
        <taxon>Magnoliopsida</taxon>
        <taxon>eudicotyledons</taxon>
        <taxon>Gunneridae</taxon>
        <taxon>Pentapetalae</taxon>
        <taxon>rosids</taxon>
        <taxon>fabids</taxon>
        <taxon>Fabales</taxon>
        <taxon>Fabaceae</taxon>
        <taxon>Papilionoideae</taxon>
        <taxon>50 kb inversion clade</taxon>
        <taxon>NPAAA clade</taxon>
        <taxon>indigoferoid/millettioid clade</taxon>
        <taxon>Phaseoleae</taxon>
        <taxon>Glycine</taxon>
        <taxon>Glycine subgen. Soja</taxon>
    </lineage>
</organism>
<dbReference type="AlphaFoldDB" id="A0A0B2R3W2"/>
<evidence type="ECO:0000256" key="1">
    <source>
        <dbReference type="SAM" id="MobiDB-lite"/>
    </source>
</evidence>
<name>A0A0B2R3W2_GLYSO</name>